<feature type="transmembrane region" description="Helical" evidence="6">
    <location>
        <begin position="321"/>
        <end position="345"/>
    </location>
</feature>
<evidence type="ECO:0000256" key="5">
    <source>
        <dbReference type="ARBA" id="ARBA00023136"/>
    </source>
</evidence>
<proteinExistence type="predicted"/>
<feature type="transmembrane region" description="Helical" evidence="6">
    <location>
        <begin position="12"/>
        <end position="38"/>
    </location>
</feature>
<keyword evidence="3 6" id="KW-0812">Transmembrane</keyword>
<gene>
    <name evidence="8" type="ORF">D3870_01170</name>
</gene>
<accession>A0A418WXJ6</accession>
<feature type="transmembrane region" description="Helical" evidence="6">
    <location>
        <begin position="50"/>
        <end position="70"/>
    </location>
</feature>
<feature type="transmembrane region" description="Helical" evidence="6">
    <location>
        <begin position="391"/>
        <end position="410"/>
    </location>
</feature>
<protein>
    <submittedName>
        <fullName evidence="8">MFS transporter</fullName>
    </submittedName>
</protein>
<feature type="transmembrane region" description="Helical" evidence="6">
    <location>
        <begin position="357"/>
        <end position="379"/>
    </location>
</feature>
<dbReference type="InterPro" id="IPR036259">
    <property type="entry name" value="MFS_trans_sf"/>
</dbReference>
<sequence length="418" mass="45004">MRRLTGAAAVRVYLCFAFGYLLSYAFRSINAVIAPALIDDVGLTNSGLGLLSATYFLTFSALQLPLGIWLDKYGPRRTEAALLLFAAAGAAIFAMSSTLSGLLLGRALIGVGVSACLMASYKAYRLWFAPERQSQLASWMLVAGTAGALAATVPVNAALPWIGWRGVFWVMSGMIVLAAAAIHVVLRDVEAACATPHGHAVAGNAQGAEHGYRQIFGNPYFRRAAVIGFISHGSFIALQTLWIGPWMTTVLGMSKERMAEILFAFNFCLMLAYLGASWWMPRFVSHDGRHGWPATRAITFMLLGSLLVQATILFLATSWAWMLWIAFAFFITVTTLIQSSVSLSFPSALAGRANSAYNLTLFVGAFVVQWGIGLLIDAFKARGALPADAMRAAFALCLACQLAAFIAFLANRAQPQKT</sequence>
<evidence type="ECO:0000256" key="2">
    <source>
        <dbReference type="ARBA" id="ARBA00022475"/>
    </source>
</evidence>
<name>A0A418WXJ6_9BURK</name>
<feature type="transmembrane region" description="Helical" evidence="6">
    <location>
        <begin position="82"/>
        <end position="101"/>
    </location>
</feature>
<dbReference type="GO" id="GO:0022857">
    <property type="term" value="F:transmembrane transporter activity"/>
    <property type="evidence" value="ECO:0007669"/>
    <property type="project" value="InterPro"/>
</dbReference>
<feature type="transmembrane region" description="Helical" evidence="6">
    <location>
        <begin position="261"/>
        <end position="281"/>
    </location>
</feature>
<feature type="transmembrane region" description="Helical" evidence="6">
    <location>
        <begin position="167"/>
        <end position="186"/>
    </location>
</feature>
<feature type="transmembrane region" description="Helical" evidence="6">
    <location>
        <begin position="107"/>
        <end position="124"/>
    </location>
</feature>
<keyword evidence="5 6" id="KW-0472">Membrane</keyword>
<feature type="transmembrane region" description="Helical" evidence="6">
    <location>
        <begin position="136"/>
        <end position="155"/>
    </location>
</feature>
<organism evidence="8 9">
    <name type="scientific">Noviherbaspirillum cavernae</name>
    <dbReference type="NCBI Taxonomy" id="2320862"/>
    <lineage>
        <taxon>Bacteria</taxon>
        <taxon>Pseudomonadati</taxon>
        <taxon>Pseudomonadota</taxon>
        <taxon>Betaproteobacteria</taxon>
        <taxon>Burkholderiales</taxon>
        <taxon>Oxalobacteraceae</taxon>
        <taxon>Noviherbaspirillum</taxon>
    </lineage>
</organism>
<dbReference type="InterPro" id="IPR050189">
    <property type="entry name" value="MFS_Efflux_Transporters"/>
</dbReference>
<dbReference type="EMBL" id="QYUN01000002">
    <property type="protein sequence ID" value="RJG04815.1"/>
    <property type="molecule type" value="Genomic_DNA"/>
</dbReference>
<evidence type="ECO:0000256" key="4">
    <source>
        <dbReference type="ARBA" id="ARBA00022989"/>
    </source>
</evidence>
<dbReference type="SUPFAM" id="SSF103473">
    <property type="entry name" value="MFS general substrate transporter"/>
    <property type="match status" value="1"/>
</dbReference>
<dbReference type="Gene3D" id="1.20.1250.20">
    <property type="entry name" value="MFS general substrate transporter like domains"/>
    <property type="match status" value="1"/>
</dbReference>
<comment type="caution">
    <text evidence="8">The sequence shown here is derived from an EMBL/GenBank/DDBJ whole genome shotgun (WGS) entry which is preliminary data.</text>
</comment>
<keyword evidence="9" id="KW-1185">Reference proteome</keyword>
<keyword evidence="4 6" id="KW-1133">Transmembrane helix</keyword>
<evidence type="ECO:0000256" key="6">
    <source>
        <dbReference type="SAM" id="Phobius"/>
    </source>
</evidence>
<feature type="domain" description="Major facilitator superfamily (MFS) profile" evidence="7">
    <location>
        <begin position="12"/>
        <end position="416"/>
    </location>
</feature>
<dbReference type="GO" id="GO:0005886">
    <property type="term" value="C:plasma membrane"/>
    <property type="evidence" value="ECO:0007669"/>
    <property type="project" value="UniProtKB-SubCell"/>
</dbReference>
<reference evidence="8 9" key="1">
    <citation type="submission" date="2018-09" db="EMBL/GenBank/DDBJ databases">
        <authorList>
            <person name="Zhu H."/>
        </authorList>
    </citation>
    <scope>NUCLEOTIDE SEQUENCE [LARGE SCALE GENOMIC DNA]</scope>
    <source>
        <strain evidence="8 9">K2R10-39</strain>
    </source>
</reference>
<dbReference type="InterPro" id="IPR011701">
    <property type="entry name" value="MFS"/>
</dbReference>
<evidence type="ECO:0000313" key="8">
    <source>
        <dbReference type="EMBL" id="RJG04815.1"/>
    </source>
</evidence>
<dbReference type="RefSeq" id="WP_119735984.1">
    <property type="nucleotide sequence ID" value="NZ_QYUN01000002.1"/>
</dbReference>
<dbReference type="Proteomes" id="UP000285190">
    <property type="component" value="Unassembled WGS sequence"/>
</dbReference>
<comment type="subcellular location">
    <subcellularLocation>
        <location evidence="1">Cell membrane</location>
        <topology evidence="1">Multi-pass membrane protein</topology>
    </subcellularLocation>
</comment>
<dbReference type="PANTHER" id="PTHR43124:SF3">
    <property type="entry name" value="CHLORAMPHENICOL EFFLUX PUMP RV0191"/>
    <property type="match status" value="1"/>
</dbReference>
<evidence type="ECO:0000313" key="9">
    <source>
        <dbReference type="Proteomes" id="UP000285190"/>
    </source>
</evidence>
<evidence type="ECO:0000256" key="3">
    <source>
        <dbReference type="ARBA" id="ARBA00022692"/>
    </source>
</evidence>
<evidence type="ECO:0000259" key="7">
    <source>
        <dbReference type="PROSITE" id="PS50850"/>
    </source>
</evidence>
<dbReference type="Pfam" id="PF07690">
    <property type="entry name" value="MFS_1"/>
    <property type="match status" value="1"/>
</dbReference>
<dbReference type="PROSITE" id="PS50850">
    <property type="entry name" value="MFS"/>
    <property type="match status" value="1"/>
</dbReference>
<evidence type="ECO:0000256" key="1">
    <source>
        <dbReference type="ARBA" id="ARBA00004651"/>
    </source>
</evidence>
<feature type="transmembrane region" description="Helical" evidence="6">
    <location>
        <begin position="220"/>
        <end position="241"/>
    </location>
</feature>
<dbReference type="AlphaFoldDB" id="A0A418WXJ6"/>
<dbReference type="PANTHER" id="PTHR43124">
    <property type="entry name" value="PURINE EFFLUX PUMP PBUE"/>
    <property type="match status" value="1"/>
</dbReference>
<feature type="transmembrane region" description="Helical" evidence="6">
    <location>
        <begin position="293"/>
        <end position="315"/>
    </location>
</feature>
<dbReference type="InterPro" id="IPR020846">
    <property type="entry name" value="MFS_dom"/>
</dbReference>
<dbReference type="OrthoDB" id="5291895at2"/>
<keyword evidence="2" id="KW-1003">Cell membrane</keyword>